<proteinExistence type="predicted"/>
<evidence type="ECO:0000313" key="2">
    <source>
        <dbReference type="EMBL" id="GAA0232313.1"/>
    </source>
</evidence>
<evidence type="ECO:0000313" key="3">
    <source>
        <dbReference type="Proteomes" id="UP001500967"/>
    </source>
</evidence>
<dbReference type="EMBL" id="BAAAGX010000007">
    <property type="protein sequence ID" value="GAA0232313.1"/>
    <property type="molecule type" value="Genomic_DNA"/>
</dbReference>
<organism evidence="2 3">
    <name type="scientific">Cryptosporangium japonicum</name>
    <dbReference type="NCBI Taxonomy" id="80872"/>
    <lineage>
        <taxon>Bacteria</taxon>
        <taxon>Bacillati</taxon>
        <taxon>Actinomycetota</taxon>
        <taxon>Actinomycetes</taxon>
        <taxon>Cryptosporangiales</taxon>
        <taxon>Cryptosporangiaceae</taxon>
        <taxon>Cryptosporangium</taxon>
    </lineage>
</organism>
<feature type="compositionally biased region" description="Basic and acidic residues" evidence="1">
    <location>
        <begin position="111"/>
        <end position="126"/>
    </location>
</feature>
<keyword evidence="3" id="KW-1185">Reference proteome</keyword>
<comment type="caution">
    <text evidence="2">The sequence shown here is derived from an EMBL/GenBank/DDBJ whole genome shotgun (WGS) entry which is preliminary data.</text>
</comment>
<protein>
    <submittedName>
        <fullName evidence="2">Uncharacterized protein</fullName>
    </submittedName>
</protein>
<accession>A0ABP3DGS3</accession>
<evidence type="ECO:0000256" key="1">
    <source>
        <dbReference type="SAM" id="MobiDB-lite"/>
    </source>
</evidence>
<feature type="region of interest" description="Disordered" evidence="1">
    <location>
        <begin position="93"/>
        <end position="143"/>
    </location>
</feature>
<reference evidence="3" key="1">
    <citation type="journal article" date="2019" name="Int. J. Syst. Evol. Microbiol.">
        <title>The Global Catalogue of Microorganisms (GCM) 10K type strain sequencing project: providing services to taxonomists for standard genome sequencing and annotation.</title>
        <authorList>
            <consortium name="The Broad Institute Genomics Platform"/>
            <consortium name="The Broad Institute Genome Sequencing Center for Infectious Disease"/>
            <person name="Wu L."/>
            <person name="Ma J."/>
        </authorList>
    </citation>
    <scope>NUCLEOTIDE SEQUENCE [LARGE SCALE GENOMIC DNA]</scope>
    <source>
        <strain evidence="3">JCM 10425</strain>
    </source>
</reference>
<gene>
    <name evidence="2" type="ORF">GCM10009539_17100</name>
</gene>
<sequence length="143" mass="15395">MRCSTARIAGAFGSCGAVRTYRGNMLAATATGPIVRIAARTWRLRKNAAFTCPDARVPHRSPAVARTPSSAGFPPVRSCSPVPIQYLPPEGPGTSFWKRTPGSPATPYRCGADRSAHREARGRASDETGEEAWPSRCVNWQPN</sequence>
<dbReference type="Proteomes" id="UP001500967">
    <property type="component" value="Unassembled WGS sequence"/>
</dbReference>
<name>A0ABP3DGS3_9ACTN</name>